<dbReference type="GO" id="GO:0016887">
    <property type="term" value="F:ATP hydrolysis activity"/>
    <property type="evidence" value="ECO:0007669"/>
    <property type="project" value="TreeGrafter"/>
</dbReference>
<evidence type="ECO:0000256" key="2">
    <source>
        <dbReference type="ARBA" id="ARBA00010066"/>
    </source>
</evidence>
<accession>A0AAV1AZI6</accession>
<keyword evidence="8" id="KW-0812">Transmembrane</keyword>
<reference evidence="9 10" key="1">
    <citation type="submission" date="2023-01" db="EMBL/GenBank/DDBJ databases">
        <authorList>
            <person name="Kreplak J."/>
        </authorList>
    </citation>
    <scope>NUCLEOTIDE SEQUENCE [LARGE SCALE GENOMIC DNA]</scope>
</reference>
<evidence type="ECO:0000256" key="1">
    <source>
        <dbReference type="ARBA" id="ARBA00003847"/>
    </source>
</evidence>
<organism evidence="9 10">
    <name type="scientific">Vicia faba</name>
    <name type="common">Broad bean</name>
    <name type="synonym">Faba vulgaris</name>
    <dbReference type="NCBI Taxonomy" id="3906"/>
    <lineage>
        <taxon>Eukaryota</taxon>
        <taxon>Viridiplantae</taxon>
        <taxon>Streptophyta</taxon>
        <taxon>Embryophyta</taxon>
        <taxon>Tracheophyta</taxon>
        <taxon>Spermatophyta</taxon>
        <taxon>Magnoliopsida</taxon>
        <taxon>eudicotyledons</taxon>
        <taxon>Gunneridae</taxon>
        <taxon>Pentapetalae</taxon>
        <taxon>rosids</taxon>
        <taxon>fabids</taxon>
        <taxon>Fabales</taxon>
        <taxon>Fabaceae</taxon>
        <taxon>Papilionoideae</taxon>
        <taxon>50 kb inversion clade</taxon>
        <taxon>NPAAA clade</taxon>
        <taxon>Hologalegina</taxon>
        <taxon>IRL clade</taxon>
        <taxon>Fabeae</taxon>
        <taxon>Vicia</taxon>
    </lineage>
</organism>
<evidence type="ECO:0000256" key="5">
    <source>
        <dbReference type="ARBA" id="ARBA00023065"/>
    </source>
</evidence>
<keyword evidence="8" id="KW-1133">Transmembrane helix</keyword>
<dbReference type="InterPro" id="IPR005124">
    <property type="entry name" value="V-ATPase_G"/>
</dbReference>
<feature type="coiled-coil region" evidence="7">
    <location>
        <begin position="82"/>
        <end position="131"/>
    </location>
</feature>
<dbReference type="Pfam" id="PF03179">
    <property type="entry name" value="V-ATPase_G"/>
    <property type="match status" value="1"/>
</dbReference>
<comment type="function">
    <text evidence="6">Subunit of the V1 complex of vacuolar(H+)-ATPase (V-ATPase), a multisubunit enzyme composed of a peripheral complex (V1) that hydrolyzes ATP and a membrane integral complex (V0) that translocates protons. V-ATPase is responsible for acidifying and maintaining the pH of intracellular compartments and in some cell types, is targeted to the plasma membrane, where it is responsible for acidifying the extracellular environment.</text>
</comment>
<comment type="similarity">
    <text evidence="2 6">Belongs to the V-ATPase G subunit family.</text>
</comment>
<dbReference type="PANTHER" id="PTHR12713:SF11">
    <property type="entry name" value="V-TYPE PROTON ATPASE SUBUNIT G"/>
    <property type="match status" value="1"/>
</dbReference>
<dbReference type="GO" id="GO:0000221">
    <property type="term" value="C:vacuolar proton-transporting V-type ATPase, V1 domain"/>
    <property type="evidence" value="ECO:0007669"/>
    <property type="project" value="TreeGrafter"/>
</dbReference>
<dbReference type="FunFam" id="1.20.5.2950:FF:000001">
    <property type="entry name" value="V-type proton ATPase subunit G"/>
    <property type="match status" value="1"/>
</dbReference>
<keyword evidence="3 6" id="KW-0813">Transport</keyword>
<evidence type="ECO:0000256" key="4">
    <source>
        <dbReference type="ARBA" id="ARBA00022781"/>
    </source>
</evidence>
<dbReference type="GO" id="GO:0046961">
    <property type="term" value="F:proton-transporting ATPase activity, rotational mechanism"/>
    <property type="evidence" value="ECO:0007669"/>
    <property type="project" value="InterPro"/>
</dbReference>
<keyword evidence="7" id="KW-0175">Coiled coil</keyword>
<dbReference type="NCBIfam" id="TIGR01147">
    <property type="entry name" value="V_ATP_synt_G"/>
    <property type="match status" value="1"/>
</dbReference>
<evidence type="ECO:0000256" key="8">
    <source>
        <dbReference type="SAM" id="Phobius"/>
    </source>
</evidence>
<comment type="subunit">
    <text evidence="6">V-ATPase is a heteromultimeric enzyme made up of two complexes: the ATP-hydrolytic V1 complex and the proton translocation V0 complex.</text>
</comment>
<keyword evidence="5 6" id="KW-0406">Ion transport</keyword>
<proteinExistence type="inferred from homology"/>
<name>A0AAV1AZI6_VICFA</name>
<sequence>MYLLWRVDKFIYDGQLKFLSVDETHNGRNHWIRSSVLRWASGLVLVAKIITQIFGFSHTLFLWFRLNLTLDRMASNSRQGGIQQLLAAEHEAQAIVNAAKNEKYARLKQAKEEAEREIAEQRTLLENQFQQKLSASSGDSGANVKRLEQETDTKIHELKTEAARISGDIVSMLLKYVTTVKN</sequence>
<evidence type="ECO:0000256" key="3">
    <source>
        <dbReference type="ARBA" id="ARBA00022448"/>
    </source>
</evidence>
<evidence type="ECO:0000256" key="6">
    <source>
        <dbReference type="RuleBase" id="RU364019"/>
    </source>
</evidence>
<keyword evidence="8" id="KW-0472">Membrane</keyword>
<feature type="transmembrane region" description="Helical" evidence="8">
    <location>
        <begin position="39"/>
        <end position="64"/>
    </location>
</feature>
<dbReference type="PANTHER" id="PTHR12713">
    <property type="entry name" value="VACUOLAR ATP SYNTHASE SUBUNIT G"/>
    <property type="match status" value="1"/>
</dbReference>
<dbReference type="AlphaFoldDB" id="A0AAV1AZI6"/>
<dbReference type="Gene3D" id="1.20.5.2950">
    <property type="match status" value="1"/>
</dbReference>
<comment type="function">
    <text evidence="1">Catalytic subunit of the peripheral V1 complex of vacuolar ATPase (V-ATPase). V-ATPase is responsible for acidifying a variety of intracellular compartments in eukaryotic cells.</text>
</comment>
<dbReference type="Proteomes" id="UP001157006">
    <property type="component" value="Chromosome 5"/>
</dbReference>
<keyword evidence="10" id="KW-1185">Reference proteome</keyword>
<evidence type="ECO:0000313" key="9">
    <source>
        <dbReference type="EMBL" id="CAI8614589.1"/>
    </source>
</evidence>
<evidence type="ECO:0000256" key="7">
    <source>
        <dbReference type="SAM" id="Coils"/>
    </source>
</evidence>
<gene>
    <name evidence="9" type="ORF">VFH_V137000</name>
</gene>
<dbReference type="EMBL" id="OX451740">
    <property type="protein sequence ID" value="CAI8614589.1"/>
    <property type="molecule type" value="Genomic_DNA"/>
</dbReference>
<protein>
    <recommendedName>
        <fullName evidence="6">V-type proton ATPase subunit G</fullName>
    </recommendedName>
</protein>
<evidence type="ECO:0000313" key="10">
    <source>
        <dbReference type="Proteomes" id="UP001157006"/>
    </source>
</evidence>
<keyword evidence="4 6" id="KW-0375">Hydrogen ion transport</keyword>